<dbReference type="AlphaFoldDB" id="A0A1H3LER5"/>
<accession>A0A1H3LER5</accession>
<dbReference type="EMBL" id="FNOY01000048">
    <property type="protein sequence ID" value="SDY62893.1"/>
    <property type="molecule type" value="Genomic_DNA"/>
</dbReference>
<dbReference type="RefSeq" id="WP_090414948.1">
    <property type="nucleotide sequence ID" value="NZ_FNOY01000048.1"/>
</dbReference>
<proteinExistence type="predicted"/>
<keyword evidence="2" id="KW-1185">Reference proteome</keyword>
<evidence type="ECO:0000313" key="1">
    <source>
        <dbReference type="EMBL" id="SDY62893.1"/>
    </source>
</evidence>
<reference evidence="1 2" key="1">
    <citation type="submission" date="2016-10" db="EMBL/GenBank/DDBJ databases">
        <authorList>
            <person name="de Groot N.N."/>
        </authorList>
    </citation>
    <scope>NUCLEOTIDE SEQUENCE [LARGE SCALE GENOMIC DNA]</scope>
    <source>
        <strain evidence="1 2">Nm1</strain>
    </source>
</reference>
<dbReference type="Proteomes" id="UP000198640">
    <property type="component" value="Unassembled WGS sequence"/>
</dbReference>
<protein>
    <submittedName>
        <fullName evidence="1">Uncharacterized protein</fullName>
    </submittedName>
</protein>
<sequence length="80" mass="8954">MSYPGGKQEARGQVKHFDHRQQIALHDKTGAQVHPTLSQQKCAFFSGDLERSSWRETQRAASNWSVLWCTSAPALSLRAA</sequence>
<gene>
    <name evidence="1" type="ORF">SAMN05421881_104811</name>
</gene>
<evidence type="ECO:0000313" key="2">
    <source>
        <dbReference type="Proteomes" id="UP000198640"/>
    </source>
</evidence>
<organism evidence="1 2">
    <name type="scientific">Nitrosomonas halophila</name>
    <dbReference type="NCBI Taxonomy" id="44576"/>
    <lineage>
        <taxon>Bacteria</taxon>
        <taxon>Pseudomonadati</taxon>
        <taxon>Pseudomonadota</taxon>
        <taxon>Betaproteobacteria</taxon>
        <taxon>Nitrosomonadales</taxon>
        <taxon>Nitrosomonadaceae</taxon>
        <taxon>Nitrosomonas</taxon>
    </lineage>
</organism>
<name>A0A1H3LER5_9PROT</name>